<comment type="similarity">
    <text evidence="2 15">Belongs to the cation transport ATPase (P-type) (TC 3.A.3) family. Type IV subfamily.</text>
</comment>
<dbReference type="InterPro" id="IPR044492">
    <property type="entry name" value="P_typ_ATPase_HD_dom"/>
</dbReference>
<dbReference type="Pfam" id="PF16209">
    <property type="entry name" value="PhoLip_ATPase_N"/>
    <property type="match status" value="1"/>
</dbReference>
<feature type="region of interest" description="Disordered" evidence="16">
    <location>
        <begin position="1"/>
        <end position="107"/>
    </location>
</feature>
<evidence type="ECO:0000256" key="4">
    <source>
        <dbReference type="ARBA" id="ARBA00022723"/>
    </source>
</evidence>
<dbReference type="InterPro" id="IPR036412">
    <property type="entry name" value="HAD-like_sf"/>
</dbReference>
<feature type="transmembrane region" description="Helical" evidence="15">
    <location>
        <begin position="1089"/>
        <end position="1108"/>
    </location>
</feature>
<feature type="binding site" evidence="14">
    <location>
        <position position="924"/>
    </location>
    <ligand>
        <name>Mg(2+)</name>
        <dbReference type="ChEBI" id="CHEBI:18420"/>
    </ligand>
</feature>
<dbReference type="SUPFAM" id="SSF81660">
    <property type="entry name" value="Metal cation-transporting ATPase, ATP-binding domain N"/>
    <property type="match status" value="1"/>
</dbReference>
<feature type="binding site" evidence="13">
    <location>
        <position position="924"/>
    </location>
    <ligand>
        <name>ATP</name>
        <dbReference type="ChEBI" id="CHEBI:30616"/>
    </ligand>
</feature>
<keyword evidence="4 14" id="KW-0479">Metal-binding</keyword>
<feature type="binding site" evidence="13">
    <location>
        <position position="502"/>
    </location>
    <ligand>
        <name>ATP</name>
        <dbReference type="ChEBI" id="CHEBI:30616"/>
    </ligand>
</feature>
<evidence type="ECO:0000256" key="9">
    <source>
        <dbReference type="ARBA" id="ARBA00022989"/>
    </source>
</evidence>
<feature type="compositionally biased region" description="Low complexity" evidence="16">
    <location>
        <begin position="46"/>
        <end position="66"/>
    </location>
</feature>
<feature type="binding site" evidence="13">
    <location>
        <position position="894"/>
    </location>
    <ligand>
        <name>ATP</name>
        <dbReference type="ChEBI" id="CHEBI:30616"/>
    </ligand>
</feature>
<dbReference type="AlphaFoldDB" id="A0AAN9Q2X7"/>
<feature type="transmembrane region" description="Helical" evidence="15">
    <location>
        <begin position="372"/>
        <end position="396"/>
    </location>
</feature>
<evidence type="ECO:0000256" key="8">
    <source>
        <dbReference type="ARBA" id="ARBA00022967"/>
    </source>
</evidence>
<feature type="binding site" evidence="13">
    <location>
        <position position="611"/>
    </location>
    <ligand>
        <name>ATP</name>
        <dbReference type="ChEBI" id="CHEBI:30616"/>
    </ligand>
</feature>
<evidence type="ECO:0000256" key="2">
    <source>
        <dbReference type="ARBA" id="ARBA00008109"/>
    </source>
</evidence>
<feature type="binding site" evidence="13">
    <location>
        <position position="710"/>
    </location>
    <ligand>
        <name>ATP</name>
        <dbReference type="ChEBI" id="CHEBI:30616"/>
    </ligand>
</feature>
<dbReference type="CDD" id="cd02073">
    <property type="entry name" value="P-type_ATPase_APLT_Dnf-like"/>
    <property type="match status" value="1"/>
</dbReference>
<organism evidence="19 20">
    <name type="scientific">Canavalia gladiata</name>
    <name type="common">Sword bean</name>
    <name type="synonym">Dolichos gladiatus</name>
    <dbReference type="NCBI Taxonomy" id="3824"/>
    <lineage>
        <taxon>Eukaryota</taxon>
        <taxon>Viridiplantae</taxon>
        <taxon>Streptophyta</taxon>
        <taxon>Embryophyta</taxon>
        <taxon>Tracheophyta</taxon>
        <taxon>Spermatophyta</taxon>
        <taxon>Magnoliopsida</taxon>
        <taxon>eudicotyledons</taxon>
        <taxon>Gunneridae</taxon>
        <taxon>Pentapetalae</taxon>
        <taxon>rosids</taxon>
        <taxon>fabids</taxon>
        <taxon>Fabales</taxon>
        <taxon>Fabaceae</taxon>
        <taxon>Papilionoideae</taxon>
        <taxon>50 kb inversion clade</taxon>
        <taxon>NPAAA clade</taxon>
        <taxon>indigoferoid/millettioid clade</taxon>
        <taxon>Phaseoleae</taxon>
        <taxon>Canavalia</taxon>
    </lineage>
</organism>
<dbReference type="SFLD" id="SFLDF00027">
    <property type="entry name" value="p-type_atpase"/>
    <property type="match status" value="1"/>
</dbReference>
<dbReference type="InterPro" id="IPR023214">
    <property type="entry name" value="HAD_sf"/>
</dbReference>
<feature type="binding site" evidence="13">
    <location>
        <position position="501"/>
    </location>
    <ligand>
        <name>ATP</name>
        <dbReference type="ChEBI" id="CHEBI:30616"/>
    </ligand>
</feature>
<feature type="domain" description="P-type ATPase N-terminal" evidence="17">
    <location>
        <begin position="116"/>
        <end position="182"/>
    </location>
</feature>
<evidence type="ECO:0000256" key="14">
    <source>
        <dbReference type="PIRSR" id="PIRSR606539-3"/>
    </source>
</evidence>
<protein>
    <recommendedName>
        <fullName evidence="15">Phospholipid-transporting ATPase</fullName>
        <ecNumber evidence="15">7.6.2.1</ecNumber>
    </recommendedName>
</protein>
<feature type="binding site" evidence="13">
    <location>
        <position position="900"/>
    </location>
    <ligand>
        <name>ATP</name>
        <dbReference type="ChEBI" id="CHEBI:30616"/>
    </ligand>
</feature>
<feature type="binding site" evidence="13">
    <location>
        <position position="790"/>
    </location>
    <ligand>
        <name>ATP</name>
        <dbReference type="ChEBI" id="CHEBI:30616"/>
    </ligand>
</feature>
<feature type="binding site" evidence="14">
    <location>
        <position position="503"/>
    </location>
    <ligand>
        <name>Mg(2+)</name>
        <dbReference type="ChEBI" id="CHEBI:18420"/>
    </ligand>
</feature>
<keyword evidence="8 15" id="KW-1278">Translocase</keyword>
<dbReference type="Pfam" id="PF13246">
    <property type="entry name" value="Cation_ATPase"/>
    <property type="match status" value="1"/>
</dbReference>
<keyword evidence="6 13" id="KW-0067">ATP-binding</keyword>
<dbReference type="GO" id="GO:0140326">
    <property type="term" value="F:ATPase-coupled intramembrane lipid transporter activity"/>
    <property type="evidence" value="ECO:0007669"/>
    <property type="project" value="UniProtKB-EC"/>
</dbReference>
<dbReference type="FunFam" id="3.40.50.1000:FF:000221">
    <property type="entry name" value="Phospholipid-transporting ATPase"/>
    <property type="match status" value="1"/>
</dbReference>
<feature type="binding site" evidence="13">
    <location>
        <position position="792"/>
    </location>
    <ligand>
        <name>ATP</name>
        <dbReference type="ChEBI" id="CHEBI:30616"/>
    </ligand>
</feature>
<dbReference type="SUPFAM" id="SSF81665">
    <property type="entry name" value="Calcium ATPase, transmembrane domain M"/>
    <property type="match status" value="1"/>
</dbReference>
<dbReference type="InterPro" id="IPR023299">
    <property type="entry name" value="ATPase_P-typ_cyto_dom_N"/>
</dbReference>
<feature type="transmembrane region" description="Helical" evidence="15">
    <location>
        <begin position="1115"/>
        <end position="1137"/>
    </location>
</feature>
<feature type="transmembrane region" description="Helical" evidence="15">
    <location>
        <begin position="1157"/>
        <end position="1176"/>
    </location>
</feature>
<dbReference type="Gene3D" id="3.40.50.1000">
    <property type="entry name" value="HAD superfamily/HAD-like"/>
    <property type="match status" value="1"/>
</dbReference>
<keyword evidence="20" id="KW-1185">Reference proteome</keyword>
<sequence>MGSKKPQLTTSPKQQELSTIIFPQLPKSKSSSSNTFNPLESHPLKSRSSSSSMSIHSSGSSGRSRSNYNSLVHHEASYMSHSGSTKPVRYGSKGGGDSEGLSRSQKELKDEDARLVYINDPDKTNEAFEFSGNSIQTAKYSILTFIPRNLFEQFHRVAYIYFLIIAILNQLPQLAVFGRGVSILPLAFVLFVTAVKDAYEDWRRHQSDRIENNRLASVLVSGNSFIEKKWKDIRVGEVIRINANETIPCDIVLLSTSDPTGVAYVQTINLDGESNLKTRYAKQETYLNKEGSGGLIKCEKPNRNIYGFVANMEIDGKKLPLGSSNIVLRGCELKNTSWALGVAVYCGSETKAMLNSSGAPSKRSRLETRMNFEIIMLSFFLVALCTVTSVCAAVWLKRHRDELNLLPYYRKLDFSEEGEVDSYEYYGWGLEIFFTFLMSVIVFQVMIPISLYISMELVRVGQAYFMIGDNRMYDEATKSRFQCRALNINEDLGQIKYVFSDKTGTLTENKMEFQCASIWGVDYGSTKSSVEDKQVEYSVQVDGKVLEPKMKVKVNPELLELSRSGLGNDEGKRIRDFFLALATCNTIVPLVVDTPDPDVKLIDYQGESPDEQALAYAAAAYGFMLIERTTGHIVIDIHGKRQRFNVLGMHEFDSDRKRMSVILGYPDNSVTVFVKGADTSMLSVIDKSFNMDLVRATEAHLHSYSSIGLRTLVIGMRELNASESEQWHAAYEAASTAMFGRAAMLRKVSNIVENNLSILGASAIEDKLQQGVPEAIESLRAAGIKVWVLTGDKQETAISIGYSSKLLTSHMTQIIINSNNRESCRKSLQDALVMAKKLVSTSGATSNIGGSSDALATPLALIIDGTSLVHILDSELEEQLFQLASKCSIVLCCRVAPLQKAGIVSLVKNRTSDMTLAIGDGANDVSMIQKADVGVGISGQEGRQAVMASDFAMGQFRFLVPLLLIHGHWNYQRLGYMILYNFYRNAVLVLVLFWYVLFTAFTLTTAINEWSTTLYSIIYSSLPTIIVGILDKDLGRRTLLRYPQLYGAGQRHEAYNKKLFVLTMLDTLWQSMVIFWAPLFAYWNSTIDVASIGDLWTFGVVILVNLHLAMDVIRWYWMTHVAIWGSIVATFISVMIIDAIPNLPGYWAFFHAAGTRLFWLLLLGIVIAALLPRLVVKFVYQYYFPNDIQICREAEKIGYERVVESGQIEMLPISDNPPR</sequence>
<dbReference type="Gene3D" id="3.40.1110.10">
    <property type="entry name" value="Calcium-transporting ATPase, cytoplasmic domain N"/>
    <property type="match status" value="1"/>
</dbReference>
<dbReference type="GO" id="GO:0016887">
    <property type="term" value="F:ATP hydrolysis activity"/>
    <property type="evidence" value="ECO:0007669"/>
    <property type="project" value="InterPro"/>
</dbReference>
<dbReference type="FunFam" id="3.40.1110.10:FF:000025">
    <property type="entry name" value="Phospholipid-transporting ATPase"/>
    <property type="match status" value="1"/>
</dbReference>
<dbReference type="InterPro" id="IPR023298">
    <property type="entry name" value="ATPase_P-typ_TM_dom_sf"/>
</dbReference>
<comment type="cofactor">
    <cofactor evidence="14">
        <name>Mg(2+)</name>
        <dbReference type="ChEBI" id="CHEBI:18420"/>
    </cofactor>
</comment>
<dbReference type="GO" id="GO:0000287">
    <property type="term" value="F:magnesium ion binding"/>
    <property type="evidence" value="ECO:0007669"/>
    <property type="project" value="UniProtKB-UniRule"/>
</dbReference>
<dbReference type="FunFam" id="2.70.150.10:FF:000054">
    <property type="entry name" value="Phospholipid-transporting ATPase"/>
    <property type="match status" value="1"/>
</dbReference>
<accession>A0AAN9Q2X7</accession>
<evidence type="ECO:0000256" key="15">
    <source>
        <dbReference type="RuleBase" id="RU362033"/>
    </source>
</evidence>
<keyword evidence="3 15" id="KW-0812">Transmembrane</keyword>
<dbReference type="PROSITE" id="PS00154">
    <property type="entry name" value="ATPASE_E1_E2"/>
    <property type="match status" value="1"/>
</dbReference>
<keyword evidence="9 15" id="KW-1133">Transmembrane helix</keyword>
<dbReference type="SUPFAM" id="SSF56784">
    <property type="entry name" value="HAD-like"/>
    <property type="match status" value="1"/>
</dbReference>
<dbReference type="EMBL" id="JAYMYQ010000006">
    <property type="protein sequence ID" value="KAK7322490.1"/>
    <property type="molecule type" value="Genomic_DNA"/>
</dbReference>
<evidence type="ECO:0000259" key="18">
    <source>
        <dbReference type="Pfam" id="PF16212"/>
    </source>
</evidence>
<dbReference type="InterPro" id="IPR032631">
    <property type="entry name" value="P-type_ATPase_N"/>
</dbReference>
<feature type="binding site" evidence="13">
    <location>
        <position position="791"/>
    </location>
    <ligand>
        <name>ATP</name>
        <dbReference type="ChEBI" id="CHEBI:30616"/>
    </ligand>
</feature>
<dbReference type="SFLD" id="SFLDG00002">
    <property type="entry name" value="C1.7:_P-type_atpase_like"/>
    <property type="match status" value="1"/>
</dbReference>
<gene>
    <name evidence="19" type="ORF">VNO77_25871</name>
</gene>
<dbReference type="NCBIfam" id="TIGR01494">
    <property type="entry name" value="ATPase_P-type"/>
    <property type="match status" value="2"/>
</dbReference>
<evidence type="ECO:0000313" key="20">
    <source>
        <dbReference type="Proteomes" id="UP001367508"/>
    </source>
</evidence>
<keyword evidence="7 14" id="KW-0460">Magnesium</keyword>
<evidence type="ECO:0000256" key="13">
    <source>
        <dbReference type="PIRSR" id="PIRSR606539-2"/>
    </source>
</evidence>
<evidence type="ECO:0000256" key="11">
    <source>
        <dbReference type="ARBA" id="ARBA00034036"/>
    </source>
</evidence>
<feature type="transmembrane region" description="Helical" evidence="15">
    <location>
        <begin position="432"/>
        <end position="453"/>
    </location>
</feature>
<feature type="binding site" evidence="13">
    <location>
        <position position="652"/>
    </location>
    <ligand>
        <name>ATP</name>
        <dbReference type="ChEBI" id="CHEBI:30616"/>
    </ligand>
</feature>
<dbReference type="PANTHER" id="PTHR24092">
    <property type="entry name" value="PROBABLE PHOSPHOLIPID-TRANSPORTING ATPASE"/>
    <property type="match status" value="1"/>
</dbReference>
<feature type="binding site" evidence="13">
    <location>
        <position position="675"/>
    </location>
    <ligand>
        <name>ATP</name>
        <dbReference type="ChEBI" id="CHEBI:30616"/>
    </ligand>
</feature>
<evidence type="ECO:0000256" key="7">
    <source>
        <dbReference type="ARBA" id="ARBA00022842"/>
    </source>
</evidence>
<dbReference type="NCBIfam" id="TIGR01652">
    <property type="entry name" value="ATPase-Plipid"/>
    <property type="match status" value="1"/>
</dbReference>
<dbReference type="SUPFAM" id="SSF81653">
    <property type="entry name" value="Calcium ATPase, transduction domain A"/>
    <property type="match status" value="1"/>
</dbReference>
<name>A0AAN9Q2X7_CANGL</name>
<evidence type="ECO:0000256" key="3">
    <source>
        <dbReference type="ARBA" id="ARBA00022692"/>
    </source>
</evidence>
<feature type="binding site" evidence="14">
    <location>
        <position position="501"/>
    </location>
    <ligand>
        <name>Mg(2+)</name>
        <dbReference type="ChEBI" id="CHEBI:18420"/>
    </ligand>
</feature>
<evidence type="ECO:0000256" key="5">
    <source>
        <dbReference type="ARBA" id="ARBA00022741"/>
    </source>
</evidence>
<feature type="compositionally biased region" description="Polar residues" evidence="16">
    <location>
        <begin position="1"/>
        <end position="18"/>
    </location>
</feature>
<proteinExistence type="inferred from homology"/>
<evidence type="ECO:0000256" key="10">
    <source>
        <dbReference type="ARBA" id="ARBA00023136"/>
    </source>
</evidence>
<dbReference type="InterPro" id="IPR018303">
    <property type="entry name" value="ATPase_P-typ_P_site"/>
</dbReference>
<comment type="catalytic activity">
    <reaction evidence="11 15">
        <text>ATP + H2O + phospholipidSide 1 = ADP + phosphate + phospholipidSide 2.</text>
        <dbReference type="EC" id="7.6.2.1"/>
    </reaction>
</comment>
<dbReference type="Proteomes" id="UP001367508">
    <property type="component" value="Unassembled WGS sequence"/>
</dbReference>
<reference evidence="19 20" key="1">
    <citation type="submission" date="2024-01" db="EMBL/GenBank/DDBJ databases">
        <title>The genomes of 5 underutilized Papilionoideae crops provide insights into root nodulation and disease resistanc.</title>
        <authorList>
            <person name="Jiang F."/>
        </authorList>
    </citation>
    <scope>NUCLEOTIDE SEQUENCE [LARGE SCALE GENOMIC DNA]</scope>
    <source>
        <strain evidence="19">LVBAO_FW01</strain>
        <tissue evidence="19">Leaves</tissue>
    </source>
</reference>
<feature type="binding site" evidence="13">
    <location>
        <position position="923"/>
    </location>
    <ligand>
        <name>ATP</name>
        <dbReference type="ChEBI" id="CHEBI:30616"/>
    </ligand>
</feature>
<feature type="transmembrane region" description="Helical" evidence="15">
    <location>
        <begin position="181"/>
        <end position="199"/>
    </location>
</feature>
<feature type="transmembrane region" description="Helical" evidence="15">
    <location>
        <begin position="1059"/>
        <end position="1083"/>
    </location>
</feature>
<feature type="compositionally biased region" description="Polar residues" evidence="16">
    <location>
        <begin position="27"/>
        <end position="38"/>
    </location>
</feature>
<feature type="binding site" evidence="14">
    <location>
        <position position="920"/>
    </location>
    <ligand>
        <name>Mg(2+)</name>
        <dbReference type="ChEBI" id="CHEBI:18420"/>
    </ligand>
</feature>
<feature type="binding site" evidence="13">
    <location>
        <position position="503"/>
    </location>
    <ligand>
        <name>ATP</name>
        <dbReference type="ChEBI" id="CHEBI:30616"/>
    </ligand>
</feature>
<evidence type="ECO:0000256" key="6">
    <source>
        <dbReference type="ARBA" id="ARBA00022840"/>
    </source>
</evidence>
<dbReference type="GO" id="GO:0045332">
    <property type="term" value="P:phospholipid translocation"/>
    <property type="evidence" value="ECO:0007669"/>
    <property type="project" value="TreeGrafter"/>
</dbReference>
<evidence type="ECO:0000256" key="12">
    <source>
        <dbReference type="PIRSR" id="PIRSR606539-1"/>
    </source>
</evidence>
<dbReference type="Gene3D" id="2.70.150.10">
    <property type="entry name" value="Calcium-transporting ATPase, cytoplasmic transduction domain A"/>
    <property type="match status" value="1"/>
</dbReference>
<evidence type="ECO:0000259" key="17">
    <source>
        <dbReference type="Pfam" id="PF16209"/>
    </source>
</evidence>
<keyword evidence="10 15" id="KW-0472">Membrane</keyword>
<feature type="transmembrane region" description="Helical" evidence="15">
    <location>
        <begin position="1013"/>
        <end position="1031"/>
    </location>
</feature>
<evidence type="ECO:0000313" key="19">
    <source>
        <dbReference type="EMBL" id="KAK7322490.1"/>
    </source>
</evidence>
<comment type="subcellular location">
    <subcellularLocation>
        <location evidence="1 15">Membrane</location>
        <topology evidence="1 15">Multi-pass membrane protein</topology>
    </subcellularLocation>
</comment>
<comment type="caution">
    <text evidence="19">The sequence shown here is derived from an EMBL/GenBank/DDBJ whole genome shotgun (WGS) entry which is preliminary data.</text>
</comment>
<dbReference type="InterPro" id="IPR001757">
    <property type="entry name" value="P_typ_ATPase"/>
</dbReference>
<dbReference type="EC" id="7.6.2.1" evidence="15"/>
<dbReference type="SFLD" id="SFLDS00003">
    <property type="entry name" value="Haloacid_Dehalogenase"/>
    <property type="match status" value="1"/>
</dbReference>
<dbReference type="InterPro" id="IPR032630">
    <property type="entry name" value="P_typ_ATPase_c"/>
</dbReference>
<dbReference type="PANTHER" id="PTHR24092:SF208">
    <property type="entry name" value="PHOSPHOLIPID-TRANSPORTING ATPASE"/>
    <property type="match status" value="1"/>
</dbReference>
<evidence type="ECO:0000256" key="16">
    <source>
        <dbReference type="SAM" id="MobiDB-lite"/>
    </source>
</evidence>
<feature type="active site" description="4-aspartylphosphate intermediate" evidence="12">
    <location>
        <position position="501"/>
    </location>
</feature>
<evidence type="ECO:0000256" key="1">
    <source>
        <dbReference type="ARBA" id="ARBA00004141"/>
    </source>
</evidence>
<feature type="transmembrane region" description="Helical" evidence="15">
    <location>
        <begin position="157"/>
        <end position="175"/>
    </location>
</feature>
<dbReference type="GO" id="GO:0005524">
    <property type="term" value="F:ATP binding"/>
    <property type="evidence" value="ECO:0007669"/>
    <property type="project" value="UniProtKB-UniRule"/>
</dbReference>
<keyword evidence="5 13" id="KW-0547">Nucleotide-binding</keyword>
<dbReference type="PRINTS" id="PR00119">
    <property type="entry name" value="CATATPASE"/>
</dbReference>
<dbReference type="GO" id="GO:0005886">
    <property type="term" value="C:plasma membrane"/>
    <property type="evidence" value="ECO:0007669"/>
    <property type="project" value="TreeGrafter"/>
</dbReference>
<dbReference type="InterPro" id="IPR006539">
    <property type="entry name" value="P-type_ATPase_IV"/>
</dbReference>
<dbReference type="InterPro" id="IPR008250">
    <property type="entry name" value="ATPase_P-typ_transduc_dom_A_sf"/>
</dbReference>
<feature type="transmembrane region" description="Helical" evidence="15">
    <location>
        <begin position="986"/>
        <end position="1007"/>
    </location>
</feature>
<dbReference type="Pfam" id="PF16212">
    <property type="entry name" value="PhoLip_ATPase_C"/>
    <property type="match status" value="1"/>
</dbReference>
<feature type="domain" description="P-type ATPase C-terminal" evidence="18">
    <location>
        <begin position="946"/>
        <end position="1186"/>
    </location>
</feature>